<dbReference type="AlphaFoldDB" id="A0A1M6GVY9"/>
<evidence type="ECO:0000256" key="1">
    <source>
        <dbReference type="ARBA" id="ARBA00004141"/>
    </source>
</evidence>
<dbReference type="PANTHER" id="PTHR22911">
    <property type="entry name" value="ACYL-MALONYL CONDENSING ENZYME-RELATED"/>
    <property type="match status" value="1"/>
</dbReference>
<feature type="transmembrane region" description="Helical" evidence="6">
    <location>
        <begin position="254"/>
        <end position="274"/>
    </location>
</feature>
<feature type="transmembrane region" description="Helical" evidence="6">
    <location>
        <begin position="92"/>
        <end position="110"/>
    </location>
</feature>
<feature type="transmembrane region" description="Helical" evidence="6">
    <location>
        <begin position="198"/>
        <end position="222"/>
    </location>
</feature>
<dbReference type="PANTHER" id="PTHR22911:SF6">
    <property type="entry name" value="SOLUTE CARRIER FAMILY 35 MEMBER G1"/>
    <property type="match status" value="1"/>
</dbReference>
<feature type="transmembrane region" description="Helical" evidence="6">
    <location>
        <begin position="65"/>
        <end position="86"/>
    </location>
</feature>
<protein>
    <submittedName>
        <fullName evidence="8">Threonine/homoserine efflux transporter RhtA</fullName>
    </submittedName>
</protein>
<accession>A0A1M6GVY9</accession>
<feature type="transmembrane region" description="Helical" evidence="6">
    <location>
        <begin position="229"/>
        <end position="248"/>
    </location>
</feature>
<feature type="transmembrane region" description="Helical" evidence="6">
    <location>
        <begin position="117"/>
        <end position="137"/>
    </location>
</feature>
<evidence type="ECO:0000313" key="8">
    <source>
        <dbReference type="EMBL" id="SHJ14112.1"/>
    </source>
</evidence>
<dbReference type="SUPFAM" id="SSF103481">
    <property type="entry name" value="Multidrug resistance efflux transporter EmrE"/>
    <property type="match status" value="2"/>
</dbReference>
<feature type="transmembrane region" description="Helical" evidence="6">
    <location>
        <begin position="171"/>
        <end position="192"/>
    </location>
</feature>
<evidence type="ECO:0000313" key="9">
    <source>
        <dbReference type="Proteomes" id="UP000183982"/>
    </source>
</evidence>
<dbReference type="EMBL" id="FQZQ01000005">
    <property type="protein sequence ID" value="SHJ14112.1"/>
    <property type="molecule type" value="Genomic_DNA"/>
</dbReference>
<feature type="domain" description="EamA" evidence="7">
    <location>
        <begin position="141"/>
        <end position="266"/>
    </location>
</feature>
<reference evidence="9" key="1">
    <citation type="submission" date="2016-11" db="EMBL/GenBank/DDBJ databases">
        <authorList>
            <person name="Varghese N."/>
            <person name="Submissions S."/>
        </authorList>
    </citation>
    <scope>NUCLEOTIDE SEQUENCE [LARGE SCALE GENOMIC DNA]</scope>
    <source>
        <strain evidence="9">DSM 100564</strain>
    </source>
</reference>
<keyword evidence="9" id="KW-1185">Reference proteome</keyword>
<proteinExistence type="inferred from homology"/>
<dbReference type="RefSeq" id="WP_073250788.1">
    <property type="nucleotide sequence ID" value="NZ_FQZQ01000005.1"/>
</dbReference>
<evidence type="ECO:0000256" key="4">
    <source>
        <dbReference type="ARBA" id="ARBA00022989"/>
    </source>
</evidence>
<comment type="subcellular location">
    <subcellularLocation>
        <location evidence="1">Membrane</location>
        <topology evidence="1">Multi-pass membrane protein</topology>
    </subcellularLocation>
</comment>
<dbReference type="GO" id="GO:0016020">
    <property type="term" value="C:membrane"/>
    <property type="evidence" value="ECO:0007669"/>
    <property type="project" value="UniProtKB-SubCell"/>
</dbReference>
<dbReference type="Pfam" id="PF00892">
    <property type="entry name" value="EamA"/>
    <property type="match status" value="2"/>
</dbReference>
<dbReference type="OrthoDB" id="7818056at2"/>
<evidence type="ECO:0000256" key="6">
    <source>
        <dbReference type="SAM" id="Phobius"/>
    </source>
</evidence>
<dbReference type="Proteomes" id="UP000183982">
    <property type="component" value="Unassembled WGS sequence"/>
</dbReference>
<feature type="domain" description="EamA" evidence="7">
    <location>
        <begin position="5"/>
        <end position="133"/>
    </location>
</feature>
<evidence type="ECO:0000256" key="2">
    <source>
        <dbReference type="ARBA" id="ARBA00009853"/>
    </source>
</evidence>
<keyword evidence="4 6" id="KW-1133">Transmembrane helix</keyword>
<evidence type="ECO:0000259" key="7">
    <source>
        <dbReference type="Pfam" id="PF00892"/>
    </source>
</evidence>
<comment type="similarity">
    <text evidence="2">Belongs to the drug/metabolite transporter (DMT) superfamily. 10 TMS drug/metabolite exporter (DME) (TC 2.A.7.3) family.</text>
</comment>
<gene>
    <name evidence="8" type="ORF">SAMN05444000_105143</name>
</gene>
<dbReference type="InterPro" id="IPR000620">
    <property type="entry name" value="EamA_dom"/>
</dbReference>
<sequence>MWQALFIMFIAMSMIPAGDTAGKLLMNAHDASPHYVAWSRFAIGALVALPLLRADTIRLLADWRIWLRAMLLTGGILSIQTALATIPLADTFAAFFIGPIFSYGLSVLLLGEKVTLLRSLLMLLGFAGVLLVVRPGFDMEPGLIFAVLAGLCYGAFLTSSRWLAPVSRPGSLLFTQLFLSFVMMTPICWNSAPPITAPILGLTTLSALFSMGGNFLLLFAYARASATSLAPYVYFQLIAAVALGWLVFEDLPDGFTIVGLTLIVGAGIASALAATRPRP</sequence>
<dbReference type="STRING" id="1470563.SAMN05444000_105143"/>
<organism evidence="8 9">
    <name type="scientific">Shimia gijangensis</name>
    <dbReference type="NCBI Taxonomy" id="1470563"/>
    <lineage>
        <taxon>Bacteria</taxon>
        <taxon>Pseudomonadati</taxon>
        <taxon>Pseudomonadota</taxon>
        <taxon>Alphaproteobacteria</taxon>
        <taxon>Rhodobacterales</taxon>
        <taxon>Roseobacteraceae</taxon>
    </lineage>
</organism>
<name>A0A1M6GVY9_9RHOB</name>
<dbReference type="InterPro" id="IPR037185">
    <property type="entry name" value="EmrE-like"/>
</dbReference>
<keyword evidence="5 6" id="KW-0472">Membrane</keyword>
<evidence type="ECO:0000256" key="3">
    <source>
        <dbReference type="ARBA" id="ARBA00022692"/>
    </source>
</evidence>
<feature type="transmembrane region" description="Helical" evidence="6">
    <location>
        <begin position="143"/>
        <end position="164"/>
    </location>
</feature>
<keyword evidence="3 6" id="KW-0812">Transmembrane</keyword>
<evidence type="ECO:0000256" key="5">
    <source>
        <dbReference type="ARBA" id="ARBA00023136"/>
    </source>
</evidence>
<feature type="transmembrane region" description="Helical" evidence="6">
    <location>
        <begin position="33"/>
        <end position="53"/>
    </location>
</feature>